<organism evidence="2 3">
    <name type="scientific">Argiope bruennichi</name>
    <name type="common">Wasp spider</name>
    <name type="synonym">Aranea bruennichi</name>
    <dbReference type="NCBI Taxonomy" id="94029"/>
    <lineage>
        <taxon>Eukaryota</taxon>
        <taxon>Metazoa</taxon>
        <taxon>Ecdysozoa</taxon>
        <taxon>Arthropoda</taxon>
        <taxon>Chelicerata</taxon>
        <taxon>Arachnida</taxon>
        <taxon>Araneae</taxon>
        <taxon>Araneomorphae</taxon>
        <taxon>Entelegynae</taxon>
        <taxon>Araneoidea</taxon>
        <taxon>Araneidae</taxon>
        <taxon>Argiope</taxon>
    </lineage>
</organism>
<proteinExistence type="predicted"/>
<dbReference type="AlphaFoldDB" id="A0A8T0FI92"/>
<dbReference type="EMBL" id="JABXBU010000011">
    <property type="protein sequence ID" value="KAF8790162.1"/>
    <property type="molecule type" value="Genomic_DNA"/>
</dbReference>
<protein>
    <submittedName>
        <fullName evidence="2">Uncharacterized protein</fullName>
    </submittedName>
</protein>
<reference evidence="2" key="2">
    <citation type="submission" date="2020-06" db="EMBL/GenBank/DDBJ databases">
        <authorList>
            <person name="Sheffer M."/>
        </authorList>
    </citation>
    <scope>NUCLEOTIDE SEQUENCE</scope>
</reference>
<feature type="region of interest" description="Disordered" evidence="1">
    <location>
        <begin position="54"/>
        <end position="77"/>
    </location>
</feature>
<keyword evidence="3" id="KW-1185">Reference proteome</keyword>
<gene>
    <name evidence="2" type="ORF">HNY73_005227</name>
</gene>
<accession>A0A8T0FI92</accession>
<evidence type="ECO:0000256" key="1">
    <source>
        <dbReference type="SAM" id="MobiDB-lite"/>
    </source>
</evidence>
<evidence type="ECO:0000313" key="3">
    <source>
        <dbReference type="Proteomes" id="UP000807504"/>
    </source>
</evidence>
<comment type="caution">
    <text evidence="2">The sequence shown here is derived from an EMBL/GenBank/DDBJ whole genome shotgun (WGS) entry which is preliminary data.</text>
</comment>
<reference evidence="2" key="1">
    <citation type="journal article" date="2020" name="bioRxiv">
        <title>Chromosome-level reference genome of the European wasp spider Argiope bruennichi: a resource for studies on range expansion and evolutionary adaptation.</title>
        <authorList>
            <person name="Sheffer M.M."/>
            <person name="Hoppe A."/>
            <person name="Krehenwinkel H."/>
            <person name="Uhl G."/>
            <person name="Kuss A.W."/>
            <person name="Jensen L."/>
            <person name="Jensen C."/>
            <person name="Gillespie R.G."/>
            <person name="Hoff K.J."/>
            <person name="Prost S."/>
        </authorList>
    </citation>
    <scope>NUCLEOTIDE SEQUENCE</scope>
</reference>
<dbReference type="Proteomes" id="UP000807504">
    <property type="component" value="Unassembled WGS sequence"/>
</dbReference>
<name>A0A8T0FI92_ARGBR</name>
<sequence length="77" mass="8761">MQWLPNSAVNKKLLPQDEIQHCICLHCLQDLDKRNDAVRNQRCNEHYRLLSTDCTPGHTRNGSPQPYGSCQPNGKSS</sequence>
<evidence type="ECO:0000313" key="2">
    <source>
        <dbReference type="EMBL" id="KAF8790162.1"/>
    </source>
</evidence>